<evidence type="ECO:0000313" key="1">
    <source>
        <dbReference type="EMBL" id="GBP98008.1"/>
    </source>
</evidence>
<accession>A0A4C2AD23</accession>
<keyword evidence="2" id="KW-1185">Reference proteome</keyword>
<dbReference type="OrthoDB" id="75807at2759"/>
<reference evidence="1 2" key="1">
    <citation type="journal article" date="2019" name="Commun. Biol.">
        <title>The bagworm genome reveals a unique fibroin gene that provides high tensile strength.</title>
        <authorList>
            <person name="Kono N."/>
            <person name="Nakamura H."/>
            <person name="Ohtoshi R."/>
            <person name="Tomita M."/>
            <person name="Numata K."/>
            <person name="Arakawa K."/>
        </authorList>
    </citation>
    <scope>NUCLEOTIDE SEQUENCE [LARGE SCALE GENOMIC DNA]</scope>
</reference>
<organism evidence="1 2">
    <name type="scientific">Eumeta variegata</name>
    <name type="common">Bagworm moth</name>
    <name type="synonym">Eumeta japonica</name>
    <dbReference type="NCBI Taxonomy" id="151549"/>
    <lineage>
        <taxon>Eukaryota</taxon>
        <taxon>Metazoa</taxon>
        <taxon>Ecdysozoa</taxon>
        <taxon>Arthropoda</taxon>
        <taxon>Hexapoda</taxon>
        <taxon>Insecta</taxon>
        <taxon>Pterygota</taxon>
        <taxon>Neoptera</taxon>
        <taxon>Endopterygota</taxon>
        <taxon>Lepidoptera</taxon>
        <taxon>Glossata</taxon>
        <taxon>Ditrysia</taxon>
        <taxon>Tineoidea</taxon>
        <taxon>Psychidae</taxon>
        <taxon>Oiketicinae</taxon>
        <taxon>Eumeta</taxon>
    </lineage>
</organism>
<sequence>MIQDGVYGCTSGDVDIILWRDKRRVSLISTYHGDYFVRGNNQPILGLVHDYNLRMGEVKKTRCSLFYRRHAVQATFPGRARPRPEAVYGGAPARGYCGNGAGHLCRTSFSAAPLLKPLSSGNFISSPSPRLRHAL</sequence>
<dbReference type="EMBL" id="BGZK01003048">
    <property type="protein sequence ID" value="GBP98008.1"/>
    <property type="molecule type" value="Genomic_DNA"/>
</dbReference>
<gene>
    <name evidence="1" type="ORF">EVAR_94770_1</name>
</gene>
<evidence type="ECO:0008006" key="3">
    <source>
        <dbReference type="Google" id="ProtNLM"/>
    </source>
</evidence>
<proteinExistence type="predicted"/>
<protein>
    <recommendedName>
        <fullName evidence="3">PiggyBac transposable element-derived protein domain-containing protein</fullName>
    </recommendedName>
</protein>
<dbReference type="AlphaFoldDB" id="A0A4C2AD23"/>
<comment type="caution">
    <text evidence="1">The sequence shown here is derived from an EMBL/GenBank/DDBJ whole genome shotgun (WGS) entry which is preliminary data.</text>
</comment>
<name>A0A4C2AD23_EUMVA</name>
<dbReference type="Proteomes" id="UP000299102">
    <property type="component" value="Unassembled WGS sequence"/>
</dbReference>
<evidence type="ECO:0000313" key="2">
    <source>
        <dbReference type="Proteomes" id="UP000299102"/>
    </source>
</evidence>